<accession>A0A9N9ENY2</accession>
<dbReference type="OrthoDB" id="2407269at2759"/>
<name>A0A9N9ENY2_9GLOM</name>
<reference evidence="1" key="1">
    <citation type="submission" date="2021-06" db="EMBL/GenBank/DDBJ databases">
        <authorList>
            <person name="Kallberg Y."/>
            <person name="Tangrot J."/>
            <person name="Rosling A."/>
        </authorList>
    </citation>
    <scope>NUCLEOTIDE SEQUENCE</scope>
    <source>
        <strain evidence="1">CL551</strain>
    </source>
</reference>
<dbReference type="Proteomes" id="UP000789342">
    <property type="component" value="Unassembled WGS sequence"/>
</dbReference>
<sequence>MSFYSQWYEQSVCLRGNNGAINRIGEKVDVSAGGVQVDLTPIQVTISSVKNRLIYNEQYKPSESTSLDKKIHTRESSVASNELKTSSSHVGAAANSVAARFVMNQNHSRRHSRQGSSVSDLVYVTPQTSLWDDWLVKYIHEDANTTNSTDTTEEASMEQWRQTSVDSEIRTNSTEERLWKNNILAPVDEMDTIISDYNQSMIGASYAYLLGVIFVTL</sequence>
<evidence type="ECO:0000313" key="2">
    <source>
        <dbReference type="Proteomes" id="UP000789342"/>
    </source>
</evidence>
<keyword evidence="2" id="KW-1185">Reference proteome</keyword>
<dbReference type="EMBL" id="CAJVPV010014115">
    <property type="protein sequence ID" value="CAG8682499.1"/>
    <property type="molecule type" value="Genomic_DNA"/>
</dbReference>
<evidence type="ECO:0000313" key="1">
    <source>
        <dbReference type="EMBL" id="CAG8682499.1"/>
    </source>
</evidence>
<proteinExistence type="predicted"/>
<organism evidence="1 2">
    <name type="scientific">Acaulospora morrowiae</name>
    <dbReference type="NCBI Taxonomy" id="94023"/>
    <lineage>
        <taxon>Eukaryota</taxon>
        <taxon>Fungi</taxon>
        <taxon>Fungi incertae sedis</taxon>
        <taxon>Mucoromycota</taxon>
        <taxon>Glomeromycotina</taxon>
        <taxon>Glomeromycetes</taxon>
        <taxon>Diversisporales</taxon>
        <taxon>Acaulosporaceae</taxon>
        <taxon>Acaulospora</taxon>
    </lineage>
</organism>
<dbReference type="AlphaFoldDB" id="A0A9N9ENY2"/>
<comment type="caution">
    <text evidence="1">The sequence shown here is derived from an EMBL/GenBank/DDBJ whole genome shotgun (WGS) entry which is preliminary data.</text>
</comment>
<gene>
    <name evidence="1" type="ORF">AMORRO_LOCUS11315</name>
</gene>
<protein>
    <submittedName>
        <fullName evidence="1">266_t:CDS:1</fullName>
    </submittedName>
</protein>